<accession>A0ABW9TA32</accession>
<comment type="caution">
    <text evidence="1">The sequence shown here is derived from an EMBL/GenBank/DDBJ whole genome shotgun (WGS) entry which is preliminary data.</text>
</comment>
<evidence type="ECO:0000313" key="2">
    <source>
        <dbReference type="Proteomes" id="UP000435177"/>
    </source>
</evidence>
<proteinExistence type="predicted"/>
<dbReference type="EMBL" id="WOAA01000045">
    <property type="protein sequence ID" value="MUG68975.1"/>
    <property type="molecule type" value="Genomic_DNA"/>
</dbReference>
<evidence type="ECO:0008006" key="3">
    <source>
        <dbReference type="Google" id="ProtNLM"/>
    </source>
</evidence>
<name>A0ABW9TA32_9BACL</name>
<reference evidence="1 2" key="1">
    <citation type="submission" date="2019-11" db="EMBL/GenBank/DDBJ databases">
        <title>Draft genome sequences of five Paenibacillus species of dairy origin.</title>
        <authorList>
            <person name="Olajide A.M."/>
            <person name="Chen S."/>
            <person name="Lapointe G."/>
        </authorList>
    </citation>
    <scope>NUCLEOTIDE SEQUENCE [LARGE SCALE GENOMIC DNA]</scope>
    <source>
        <strain evidence="1 2">3CS1</strain>
    </source>
</reference>
<keyword evidence="2" id="KW-1185">Reference proteome</keyword>
<evidence type="ECO:0000313" key="1">
    <source>
        <dbReference type="EMBL" id="MUG68975.1"/>
    </source>
</evidence>
<dbReference type="Proteomes" id="UP000435177">
    <property type="component" value="Unassembled WGS sequence"/>
</dbReference>
<gene>
    <name evidence="1" type="ORF">GNP94_23765</name>
</gene>
<organism evidence="1 2">
    <name type="scientific">Paenibacillus campinasensis</name>
    <dbReference type="NCBI Taxonomy" id="66347"/>
    <lineage>
        <taxon>Bacteria</taxon>
        <taxon>Bacillati</taxon>
        <taxon>Bacillota</taxon>
        <taxon>Bacilli</taxon>
        <taxon>Bacillales</taxon>
        <taxon>Paenibacillaceae</taxon>
        <taxon>Paenibacillus</taxon>
    </lineage>
</organism>
<dbReference type="RefSeq" id="WP_155619158.1">
    <property type="nucleotide sequence ID" value="NZ_WOAA01000045.1"/>
</dbReference>
<protein>
    <recommendedName>
        <fullName evidence="3">DUF4393 domain-containing protein</fullName>
    </recommendedName>
</protein>
<sequence length="215" mass="25389">MSDNFNDVIHSASGISESFGEIVESGLDYVPYLGKLLQTVKINRLIRRFNEHSRKLENIGRLSSDTVLGAEYIRERIFPIVFSDLFEEHEDAKVNLILTGFENVFIEENSYESLVINYYDTLRSLRYADIKRLYYFSNITKEYPFALIESDEHVLQRNIDKKLESIGLILIEKTWNDFGDETDTNKDRVKITLYGDRFLRFILEKEELEEYLKNR</sequence>